<feature type="compositionally biased region" description="Polar residues" evidence="4">
    <location>
        <begin position="724"/>
        <end position="738"/>
    </location>
</feature>
<dbReference type="GO" id="GO:0006405">
    <property type="term" value="P:RNA export from nucleus"/>
    <property type="evidence" value="ECO:0007669"/>
    <property type="project" value="TreeGrafter"/>
</dbReference>
<feature type="compositionally biased region" description="Low complexity" evidence="4">
    <location>
        <begin position="652"/>
        <end position="669"/>
    </location>
</feature>
<proteinExistence type="predicted"/>
<accession>H6C3N9</accession>
<feature type="compositionally biased region" description="Polar residues" evidence="4">
    <location>
        <begin position="1385"/>
        <end position="1397"/>
    </location>
</feature>
<dbReference type="eggNOG" id="KOG3630">
    <property type="taxonomic scope" value="Eukaryota"/>
</dbReference>
<dbReference type="VEuPathDB" id="FungiDB:HMPREF1120_06266"/>
<feature type="compositionally biased region" description="Polar residues" evidence="4">
    <location>
        <begin position="940"/>
        <end position="951"/>
    </location>
</feature>
<dbReference type="STRING" id="858893.H6C3N9"/>
<feature type="compositionally biased region" description="Low complexity" evidence="4">
    <location>
        <begin position="465"/>
        <end position="478"/>
    </location>
</feature>
<feature type="region of interest" description="Disordered" evidence="4">
    <location>
        <begin position="1513"/>
        <end position="1539"/>
    </location>
</feature>
<keyword evidence="3" id="KW-0539">Nucleus</keyword>
<name>H6C3N9_EXODN</name>
<evidence type="ECO:0000256" key="1">
    <source>
        <dbReference type="ARBA" id="ARBA00004123"/>
    </source>
</evidence>
<feature type="compositionally biased region" description="Polar residues" evidence="4">
    <location>
        <begin position="1481"/>
        <end position="1492"/>
    </location>
</feature>
<feature type="region of interest" description="Disordered" evidence="4">
    <location>
        <begin position="554"/>
        <end position="604"/>
    </location>
</feature>
<dbReference type="GO" id="GO:0005643">
    <property type="term" value="C:nuclear pore"/>
    <property type="evidence" value="ECO:0007669"/>
    <property type="project" value="TreeGrafter"/>
</dbReference>
<feature type="compositionally biased region" description="Basic and acidic residues" evidence="4">
    <location>
        <begin position="792"/>
        <end position="801"/>
    </location>
</feature>
<dbReference type="Gene3D" id="2.130.10.10">
    <property type="entry name" value="YVTN repeat-like/Quinoprotein amine dehydrogenase"/>
    <property type="match status" value="1"/>
</dbReference>
<dbReference type="InParanoid" id="H6C3N9"/>
<dbReference type="GO" id="GO:0008139">
    <property type="term" value="F:nuclear localization sequence binding"/>
    <property type="evidence" value="ECO:0007669"/>
    <property type="project" value="TreeGrafter"/>
</dbReference>
<dbReference type="OrthoDB" id="248320at2759"/>
<evidence type="ECO:0000313" key="6">
    <source>
        <dbReference type="EMBL" id="EHY58254.1"/>
    </source>
</evidence>
<sequence>MASSTPGFGAATISTQQGVNVKDGDELKEIQTNELGFAALNGEAKVRLLPTPWPSDNLPPPSSSLLAIASVKGLLAAAGPDALYITATSKVRDGFRSPAPSSDETIRPFTPELKIAVPRVSHVVFSADESVLVVATEKGGEILAYQVNQIQQGQSEPAARISTNGQSLRALVPNPVPESAHLFALITSNGDLMMLDLKSGSMVSGSNGAVFKSGASCLSWSNRGKQLVAGLADGTAIQVRPDGALFAEIPKSTSVPAGMHVSGISWLENDTFFIIYTPNDTSDGIPPSEYYIVNREPKTTNYTFQKLPEVLPPFGVERLPSSHFISRLRNFPPHLQDLLIVSATTSTDVGLISKTDKPLSQEEPVTSAFTFTTIEDDTRRAQLPLSSDMQDTSPIGMALDLSSQEKVPNPIPADAEILETAGPVPGLVILNNEGILVAWWVIYNDSVREKTTFPGLAAVQDTTKPAAPVSQSASPSPALSNNAFGQNSNPSPFAKPAMSGFGVPGAPAFGTSSPIGASKPSWATSGFGSAANPATNGPAFGSASTIGGGSTTPAFGSASALGSRPTPFGQSSAPGSQPAFGQPSAFGASSTTSPFASAATKPGDSGFASFSKSGGFSSFAGNKPDQPPQSPFAAAASKPSVFGQSSSGKMDQPAQSPFAAAAASVPSVFGQSSSGKTDQPAQSPFAAASGPNVFGQSSASTFGKAQPTTSPFASAKPADGKNIFGNTGSFKLQSSFQGDGSAKDDLKAPKESGGFGFGGSLDDMLKGPQSTLSATHDKEAEMDEEGEASEADSDKTQDARQTEPAPQSAPKVPQTLVTPPSTLTQSKTTPAPPVSSLFGRASTTPQPQTTTPGWSFGGMASTTPKETPDPSHMTLFGTRTAKDETPAAVQKSEPVSTFGALSETPKIKEEPPSDNESVNLKNIPEAPLPPDPVSKPGYTTADTPASSTLSKSPPDDAPLPPDFVPSRSAGHDEQPVQQLPSDDEGEHEEEGEEDEVDDFSSDVEESGDEITEDDHQEEDVTEEQHEELQTSPESSFKSGKVTTETSPTGGLFTKVSSRGISQKPSRPLFGEVGAGPVFAPPKPHESPRSPSPVRNIPAERLRLEPSRSVSAPAHPQSIIDQRKAEYQKSSLAVEAAKARTEEVAKEQARREGIARQKAQAEAEQLEPLEDDEDELLRQELERPVSPNQSLGDFVTYQPKPAEDIRKSGIPAQIERLYSDINSMVYTLGINARSLSAFMLYQQPEATNESWPSVLKSDTPMDALNDEWFLNDISRLHEGQAVLSELLTENNIEDYAEKIQQCQTLLGHDLFELRTKLTALRKTIHALTSNDTAVAAPLSAEQSSIQHDLRKAFNSVQTKLVEMEDAITILRAKITQNVPADKSGRRSSVLSRTSSQKKPTVEAVTKTVNKMLSMAEQKSADVDVLEAQLKRLDLSMASSMLSDGNGSNGQPAVATPQRSANSTNGATPGSTRSIYHTPDSKFGSSTRSRASLRVSQNGGLALLSAEDKERWQAQARRRKEAASVLKDVLREKRKKGANKK</sequence>
<feature type="region of interest" description="Disordered" evidence="4">
    <location>
        <begin position="1439"/>
        <end position="1492"/>
    </location>
</feature>
<feature type="compositionally biased region" description="Acidic residues" evidence="4">
    <location>
        <begin position="780"/>
        <end position="791"/>
    </location>
</feature>
<dbReference type="Proteomes" id="UP000007304">
    <property type="component" value="Unassembled WGS sequence"/>
</dbReference>
<dbReference type="InterPro" id="IPR015943">
    <property type="entry name" value="WD40/YVTN_repeat-like_dom_sf"/>
</dbReference>
<feature type="compositionally biased region" description="Polar residues" evidence="4">
    <location>
        <begin position="1443"/>
        <end position="1473"/>
    </location>
</feature>
<keyword evidence="2" id="KW-0813">Transport</keyword>
<evidence type="ECO:0000256" key="2">
    <source>
        <dbReference type="ARBA" id="ARBA00022448"/>
    </source>
</evidence>
<feature type="compositionally biased region" description="Basic residues" evidence="4">
    <location>
        <begin position="1530"/>
        <end position="1539"/>
    </location>
</feature>
<feature type="region of interest" description="Disordered" evidence="4">
    <location>
        <begin position="616"/>
        <end position="1123"/>
    </location>
</feature>
<organism evidence="6 7">
    <name type="scientific">Exophiala dermatitidis (strain ATCC 34100 / CBS 525.76 / NIH/UT8656)</name>
    <name type="common">Black yeast</name>
    <name type="synonym">Wangiella dermatitidis</name>
    <dbReference type="NCBI Taxonomy" id="858893"/>
    <lineage>
        <taxon>Eukaryota</taxon>
        <taxon>Fungi</taxon>
        <taxon>Dikarya</taxon>
        <taxon>Ascomycota</taxon>
        <taxon>Pezizomycotina</taxon>
        <taxon>Eurotiomycetes</taxon>
        <taxon>Chaetothyriomycetidae</taxon>
        <taxon>Chaetothyriales</taxon>
        <taxon>Herpotrichiellaceae</taxon>
        <taxon>Exophiala</taxon>
    </lineage>
</organism>
<dbReference type="EMBL" id="JH226134">
    <property type="protein sequence ID" value="EHY58254.1"/>
    <property type="molecule type" value="Genomic_DNA"/>
</dbReference>
<comment type="subcellular location">
    <subcellularLocation>
        <location evidence="1">Nucleus</location>
    </subcellularLocation>
</comment>
<keyword evidence="7" id="KW-1185">Reference proteome</keyword>
<feature type="compositionally biased region" description="Acidic residues" evidence="4">
    <location>
        <begin position="981"/>
        <end position="1021"/>
    </location>
</feature>
<dbReference type="InterPro" id="IPR026054">
    <property type="entry name" value="Nucleoporin"/>
</dbReference>
<feature type="compositionally biased region" description="Polar residues" evidence="4">
    <location>
        <begin position="694"/>
        <end position="712"/>
    </location>
</feature>
<dbReference type="GeneID" id="20310905"/>
<evidence type="ECO:0000256" key="4">
    <source>
        <dbReference type="SAM" id="MobiDB-lite"/>
    </source>
</evidence>
<feature type="compositionally biased region" description="Low complexity" evidence="4">
    <location>
        <begin position="583"/>
        <end position="604"/>
    </location>
</feature>
<feature type="region of interest" description="Disordered" evidence="4">
    <location>
        <begin position="464"/>
        <end position="496"/>
    </location>
</feature>
<dbReference type="PANTHER" id="PTHR23193">
    <property type="entry name" value="NUCLEAR PORE COMPLEX PROTEIN NUP"/>
    <property type="match status" value="1"/>
</dbReference>
<dbReference type="PANTHER" id="PTHR23193:SF23">
    <property type="entry name" value="NUCLEAR PORE COMPLEX PROTEIN NUP153"/>
    <property type="match status" value="1"/>
</dbReference>
<evidence type="ECO:0000259" key="5">
    <source>
        <dbReference type="Pfam" id="PF16755"/>
    </source>
</evidence>
<evidence type="ECO:0000313" key="7">
    <source>
        <dbReference type="Proteomes" id="UP000007304"/>
    </source>
</evidence>
<dbReference type="Pfam" id="PF16755">
    <property type="entry name" value="Beta-prop_NUP159_NUP214"/>
    <property type="match status" value="1"/>
</dbReference>
<dbReference type="RefSeq" id="XP_009158715.1">
    <property type="nucleotide sequence ID" value="XM_009160467.1"/>
</dbReference>
<dbReference type="InterPro" id="IPR039462">
    <property type="entry name" value="Nup159/Nup146_N"/>
</dbReference>
<feature type="compositionally biased region" description="Polar residues" evidence="4">
    <location>
        <begin position="479"/>
        <end position="491"/>
    </location>
</feature>
<dbReference type="SUPFAM" id="SSF117289">
    <property type="entry name" value="Nucleoporin domain"/>
    <property type="match status" value="1"/>
</dbReference>
<dbReference type="OMA" id="RGQCASI"/>
<dbReference type="FunFam" id="2.130.10.10:FF:000645">
    <property type="entry name" value="Putative nuclear pore complex subunit Nup159"/>
    <property type="match status" value="1"/>
</dbReference>
<gene>
    <name evidence="6" type="ORF">HMPREF1120_06266</name>
</gene>
<feature type="region of interest" description="Disordered" evidence="4">
    <location>
        <begin position="1379"/>
        <end position="1401"/>
    </location>
</feature>
<feature type="compositionally biased region" description="Low complexity" evidence="4">
    <location>
        <begin position="843"/>
        <end position="852"/>
    </location>
</feature>
<dbReference type="HOGENOM" id="CLU_003852_0_0_1"/>
<dbReference type="GO" id="GO:0017056">
    <property type="term" value="F:structural constituent of nuclear pore"/>
    <property type="evidence" value="ECO:0007669"/>
    <property type="project" value="TreeGrafter"/>
</dbReference>
<protein>
    <recommendedName>
        <fullName evidence="5">Nucleoporin Nup159/Nup146 N-terminal domain-containing protein</fullName>
    </recommendedName>
</protein>
<feature type="compositionally biased region" description="Polar residues" evidence="4">
    <location>
        <begin position="815"/>
        <end position="829"/>
    </location>
</feature>
<dbReference type="GO" id="GO:0006606">
    <property type="term" value="P:protein import into nucleus"/>
    <property type="evidence" value="ECO:0007669"/>
    <property type="project" value="TreeGrafter"/>
</dbReference>
<reference evidence="6" key="1">
    <citation type="submission" date="2011-07" db="EMBL/GenBank/DDBJ databases">
        <title>The Genome Sequence of Exophiala (Wangiella) dermatitidis NIH/UT8656.</title>
        <authorList>
            <consortium name="The Broad Institute Genome Sequencing Platform"/>
            <person name="Cuomo C."/>
            <person name="Wang Z."/>
            <person name="Hunicke-Smith S."/>
            <person name="Szanislo P.J."/>
            <person name="Earl A."/>
            <person name="Young S.K."/>
            <person name="Zeng Q."/>
            <person name="Gargeya S."/>
            <person name="Fitzgerald M."/>
            <person name="Haas B."/>
            <person name="Abouelleil A."/>
            <person name="Alvarado L."/>
            <person name="Arachchi H.M."/>
            <person name="Berlin A."/>
            <person name="Brown A."/>
            <person name="Chapman S.B."/>
            <person name="Chen Z."/>
            <person name="Dunbar C."/>
            <person name="Freedman E."/>
            <person name="Gearin G."/>
            <person name="Gellesch M."/>
            <person name="Goldberg J."/>
            <person name="Griggs A."/>
            <person name="Gujja S."/>
            <person name="Heiman D."/>
            <person name="Howarth C."/>
            <person name="Larson L."/>
            <person name="Lui A."/>
            <person name="MacDonald P.J.P."/>
            <person name="Montmayeur A."/>
            <person name="Murphy C."/>
            <person name="Neiman D."/>
            <person name="Pearson M."/>
            <person name="Priest M."/>
            <person name="Roberts A."/>
            <person name="Saif S."/>
            <person name="Shea T."/>
            <person name="Shenoy N."/>
            <person name="Sisk P."/>
            <person name="Stolte C."/>
            <person name="Sykes S."/>
            <person name="Wortman J."/>
            <person name="Nusbaum C."/>
            <person name="Birren B."/>
        </authorList>
    </citation>
    <scope>NUCLEOTIDE SEQUENCE</scope>
    <source>
        <strain evidence="6">NIH/UT8656</strain>
    </source>
</reference>
<feature type="compositionally biased region" description="Polar residues" evidence="4">
    <location>
        <begin position="1029"/>
        <end position="1064"/>
    </location>
</feature>
<feature type="compositionally biased region" description="Basic and acidic residues" evidence="4">
    <location>
        <begin position="741"/>
        <end position="750"/>
    </location>
</feature>
<evidence type="ECO:0000256" key="3">
    <source>
        <dbReference type="ARBA" id="ARBA00023242"/>
    </source>
</evidence>
<feature type="compositionally biased region" description="Polar residues" evidence="4">
    <location>
        <begin position="670"/>
        <end position="682"/>
    </location>
</feature>
<feature type="domain" description="Nucleoporin Nup159/Nup146 N-terminal" evidence="5">
    <location>
        <begin position="59"/>
        <end position="436"/>
    </location>
</feature>
<feature type="compositionally biased region" description="Low complexity" evidence="4">
    <location>
        <begin position="631"/>
        <end position="640"/>
    </location>
</feature>